<keyword evidence="1" id="KW-0560">Oxidoreductase</keyword>
<dbReference type="Proteomes" id="UP001527202">
    <property type="component" value="Unassembled WGS sequence"/>
</dbReference>
<name>A0A410X0B6_9BACL</name>
<reference evidence="2 5" key="2">
    <citation type="submission" date="2022-05" db="EMBL/GenBank/DDBJ databases">
        <title>Genome Sequencing of Bee-Associated Microbes.</title>
        <authorList>
            <person name="Dunlap C."/>
        </authorList>
    </citation>
    <scope>NUCLEOTIDE SEQUENCE [LARGE SCALE GENOMIC DNA]</scope>
    <source>
        <strain evidence="2 5">NRRL B-23120</strain>
    </source>
</reference>
<dbReference type="EMBL" id="JAMDMJ010000015">
    <property type="protein sequence ID" value="MCY9596779.1"/>
    <property type="molecule type" value="Genomic_DNA"/>
</dbReference>
<evidence type="ECO:0000313" key="2">
    <source>
        <dbReference type="EMBL" id="MCY9596779.1"/>
    </source>
</evidence>
<dbReference type="Proteomes" id="UP000288943">
    <property type="component" value="Chromosome"/>
</dbReference>
<dbReference type="PANTHER" id="PTHR43539">
    <property type="entry name" value="FLAVIN-BINDING MONOOXYGENASE-LIKE PROTEIN (AFU_ORTHOLOGUE AFUA_4G09220)"/>
    <property type="match status" value="1"/>
</dbReference>
<dbReference type="PANTHER" id="PTHR43539:SF4">
    <property type="entry name" value="BACILLIREDOXIN REDUCTASE BDR"/>
    <property type="match status" value="1"/>
</dbReference>
<evidence type="ECO:0000313" key="5">
    <source>
        <dbReference type="Proteomes" id="UP001527202"/>
    </source>
</evidence>
<dbReference type="InterPro" id="IPR050982">
    <property type="entry name" value="Auxin_biosynth/cation_transpt"/>
</dbReference>
<evidence type="ECO:0000313" key="4">
    <source>
        <dbReference type="Proteomes" id="UP000288943"/>
    </source>
</evidence>
<dbReference type="GO" id="GO:0004497">
    <property type="term" value="F:monooxygenase activity"/>
    <property type="evidence" value="ECO:0007669"/>
    <property type="project" value="TreeGrafter"/>
</dbReference>
<evidence type="ECO:0000313" key="3">
    <source>
        <dbReference type="EMBL" id="QAV19901.1"/>
    </source>
</evidence>
<protein>
    <submittedName>
        <fullName evidence="2">YpdA family putative bacillithiol disulfide reductase</fullName>
    </submittedName>
</protein>
<dbReference type="RefSeq" id="WP_042227302.1">
    <property type="nucleotide sequence ID" value="NZ_CP026520.1"/>
</dbReference>
<dbReference type="GO" id="GO:0050660">
    <property type="term" value="F:flavin adenine dinucleotide binding"/>
    <property type="evidence" value="ECO:0007669"/>
    <property type="project" value="TreeGrafter"/>
</dbReference>
<evidence type="ECO:0000256" key="1">
    <source>
        <dbReference type="ARBA" id="ARBA00023002"/>
    </source>
</evidence>
<dbReference type="SUPFAM" id="SSF51905">
    <property type="entry name" value="FAD/NAD(P)-binding domain"/>
    <property type="match status" value="1"/>
</dbReference>
<dbReference type="InterPro" id="IPR023856">
    <property type="entry name" value="Bdr"/>
</dbReference>
<dbReference type="Gene3D" id="3.50.50.60">
    <property type="entry name" value="FAD/NAD(P)-binding domain"/>
    <property type="match status" value="1"/>
</dbReference>
<accession>A0A410X0B6</accession>
<dbReference type="GeneID" id="95377169"/>
<keyword evidence="5" id="KW-1185">Reference proteome</keyword>
<dbReference type="OrthoDB" id="9778740at2"/>
<dbReference type="KEGG" id="pchi:PC41400_20465"/>
<dbReference type="InterPro" id="IPR036188">
    <property type="entry name" value="FAD/NAD-bd_sf"/>
</dbReference>
<dbReference type="Pfam" id="PF13738">
    <property type="entry name" value="Pyr_redox_3"/>
    <property type="match status" value="1"/>
</dbReference>
<dbReference type="AlphaFoldDB" id="A0A410X0B6"/>
<dbReference type="NCBIfam" id="TIGR04018">
    <property type="entry name" value="Bthiol_YpdA"/>
    <property type="match status" value="1"/>
</dbReference>
<dbReference type="EMBL" id="CP026520">
    <property type="protein sequence ID" value="QAV19901.1"/>
    <property type="molecule type" value="Genomic_DNA"/>
</dbReference>
<organism evidence="3 4">
    <name type="scientific">Paenibacillus chitinolyticus</name>
    <dbReference type="NCBI Taxonomy" id="79263"/>
    <lineage>
        <taxon>Bacteria</taxon>
        <taxon>Bacillati</taxon>
        <taxon>Bacillota</taxon>
        <taxon>Bacilli</taxon>
        <taxon>Bacillales</taxon>
        <taxon>Paenibacillaceae</taxon>
        <taxon>Paenibacillus</taxon>
    </lineage>
</organism>
<reference evidence="3 4" key="1">
    <citation type="submission" date="2018-01" db="EMBL/GenBank/DDBJ databases">
        <title>The whole genome sequencing and assembly of Paenibacillus chitinolyticus KCCM 41400 strain.</title>
        <authorList>
            <person name="Kim J.-Y."/>
            <person name="Park M.-K."/>
            <person name="Lee Y.-J."/>
            <person name="Yi H."/>
            <person name="Bahn Y.-S."/>
            <person name="Kim J.F."/>
            <person name="Lee D.-W."/>
        </authorList>
    </citation>
    <scope>NUCLEOTIDE SEQUENCE [LARGE SCALE GENOMIC DNA]</scope>
    <source>
        <strain evidence="3 4">KCCM 41400</strain>
    </source>
</reference>
<proteinExistence type="predicted"/>
<dbReference type="PRINTS" id="PR00469">
    <property type="entry name" value="PNDRDTASEII"/>
</dbReference>
<gene>
    <name evidence="2" type="ORF">M5X16_13440</name>
    <name evidence="3" type="ORF">PC41400_20465</name>
</gene>
<sequence length="329" mass="36386">MEEVIIVGAGPCGISAAVELKKAGIPALVIEKHCIVNSIYLYPTHLQFFSTPDLLEIGDIPFTTPSDKPSRQEALFYYRNVARHFDLNIRSYEEVTSIRKKDGHFVVTSVNRGGRQIETEAKHVVISTGYFDTPNLLGIPGEELPKVTHYYREAHPYTNMKVAIIGGNNSAIDAALDLMRVGAEVTVVYRQEQMSPSIKPWVRPIFESMVAKGHIRMLYASRVVRIDDLTVTVDTNGSQTVLDNDFVLALTGFRPDRTLMIESGVELQGEHLKPLYDPETMESNVPGLYVAGVIASGHNANEIFIETGRKHGVAIARHIASKGHTDLSS</sequence>
<dbReference type="PRINTS" id="PR00368">
    <property type="entry name" value="FADPNR"/>
</dbReference>